<keyword evidence="4" id="KW-1185">Reference proteome</keyword>
<dbReference type="SUPFAM" id="SSF53098">
    <property type="entry name" value="Ribonuclease H-like"/>
    <property type="match status" value="1"/>
</dbReference>
<evidence type="ECO:0000259" key="2">
    <source>
        <dbReference type="PROSITE" id="PS50994"/>
    </source>
</evidence>
<dbReference type="PANTHER" id="PTHR42648">
    <property type="entry name" value="TRANSPOSASE, PUTATIVE-RELATED"/>
    <property type="match status" value="1"/>
</dbReference>
<evidence type="ECO:0000313" key="3">
    <source>
        <dbReference type="EMBL" id="TXG59466.1"/>
    </source>
</evidence>
<dbReference type="PROSITE" id="PS50994">
    <property type="entry name" value="INTEGRASE"/>
    <property type="match status" value="1"/>
</dbReference>
<dbReference type="Pfam" id="PF25597">
    <property type="entry name" value="SH3_retrovirus"/>
    <property type="match status" value="1"/>
</dbReference>
<name>A0A5C7HT39_9ROSI</name>
<feature type="domain" description="Integrase catalytic" evidence="2">
    <location>
        <begin position="515"/>
        <end position="679"/>
    </location>
</feature>
<dbReference type="Gene3D" id="3.30.420.10">
    <property type="entry name" value="Ribonuclease H-like superfamily/Ribonuclease H"/>
    <property type="match status" value="1"/>
</dbReference>
<organism evidence="3 4">
    <name type="scientific">Acer yangbiense</name>
    <dbReference type="NCBI Taxonomy" id="1000413"/>
    <lineage>
        <taxon>Eukaryota</taxon>
        <taxon>Viridiplantae</taxon>
        <taxon>Streptophyta</taxon>
        <taxon>Embryophyta</taxon>
        <taxon>Tracheophyta</taxon>
        <taxon>Spermatophyta</taxon>
        <taxon>Magnoliopsida</taxon>
        <taxon>eudicotyledons</taxon>
        <taxon>Gunneridae</taxon>
        <taxon>Pentapetalae</taxon>
        <taxon>rosids</taxon>
        <taxon>malvids</taxon>
        <taxon>Sapindales</taxon>
        <taxon>Sapindaceae</taxon>
        <taxon>Hippocastanoideae</taxon>
        <taxon>Acereae</taxon>
        <taxon>Acer</taxon>
    </lineage>
</organism>
<protein>
    <recommendedName>
        <fullName evidence="2">Integrase catalytic domain-containing protein</fullName>
    </recommendedName>
</protein>
<gene>
    <name evidence="3" type="ORF">EZV62_014039</name>
</gene>
<dbReference type="InterPro" id="IPR001584">
    <property type="entry name" value="Integrase_cat-core"/>
</dbReference>
<evidence type="ECO:0000256" key="1">
    <source>
        <dbReference type="SAM" id="MobiDB-lite"/>
    </source>
</evidence>
<dbReference type="Pfam" id="PF13976">
    <property type="entry name" value="gag_pre-integrs"/>
    <property type="match status" value="1"/>
</dbReference>
<dbReference type="InterPro" id="IPR036397">
    <property type="entry name" value="RNaseH_sf"/>
</dbReference>
<dbReference type="SUPFAM" id="SSF57756">
    <property type="entry name" value="Retrovirus zinc finger-like domains"/>
    <property type="match status" value="1"/>
</dbReference>
<comment type="caution">
    <text evidence="3">The sequence shown here is derived from an EMBL/GenBank/DDBJ whole genome shotgun (WGS) entry which is preliminary data.</text>
</comment>
<dbReference type="AlphaFoldDB" id="A0A5C7HT39"/>
<dbReference type="GO" id="GO:0003676">
    <property type="term" value="F:nucleic acid binding"/>
    <property type="evidence" value="ECO:0007669"/>
    <property type="project" value="InterPro"/>
</dbReference>
<dbReference type="GO" id="GO:0015074">
    <property type="term" value="P:DNA integration"/>
    <property type="evidence" value="ECO:0007669"/>
    <property type="project" value="InterPro"/>
</dbReference>
<feature type="region of interest" description="Disordered" evidence="1">
    <location>
        <begin position="1"/>
        <end position="37"/>
    </location>
</feature>
<accession>A0A5C7HT39</accession>
<feature type="compositionally biased region" description="Polar residues" evidence="1">
    <location>
        <begin position="8"/>
        <end position="37"/>
    </location>
</feature>
<dbReference type="EMBL" id="VAHF01000006">
    <property type="protein sequence ID" value="TXG59466.1"/>
    <property type="molecule type" value="Genomic_DNA"/>
</dbReference>
<dbReference type="InterPro" id="IPR057670">
    <property type="entry name" value="SH3_retrovirus"/>
</dbReference>
<reference evidence="4" key="1">
    <citation type="journal article" date="2019" name="Gigascience">
        <title>De novo genome assembly of the endangered Acer yangbiense, a plant species with extremely small populations endemic to Yunnan Province, China.</title>
        <authorList>
            <person name="Yang J."/>
            <person name="Wariss H.M."/>
            <person name="Tao L."/>
            <person name="Zhang R."/>
            <person name="Yun Q."/>
            <person name="Hollingsworth P."/>
            <person name="Dao Z."/>
            <person name="Luo G."/>
            <person name="Guo H."/>
            <person name="Ma Y."/>
            <person name="Sun W."/>
        </authorList>
    </citation>
    <scope>NUCLEOTIDE SEQUENCE [LARGE SCALE GENOMIC DNA]</scope>
    <source>
        <strain evidence="4">cv. Malutang</strain>
    </source>
</reference>
<dbReference type="InterPro" id="IPR025724">
    <property type="entry name" value="GAG-pre-integrase_dom"/>
</dbReference>
<dbReference type="Pfam" id="PF14223">
    <property type="entry name" value="Retrotran_gag_2"/>
    <property type="match status" value="1"/>
</dbReference>
<dbReference type="InterPro" id="IPR036875">
    <property type="entry name" value="Znf_CCHC_sf"/>
</dbReference>
<dbReference type="OrthoDB" id="1938465at2759"/>
<dbReference type="Proteomes" id="UP000323000">
    <property type="component" value="Chromosome 6"/>
</dbReference>
<proteinExistence type="predicted"/>
<dbReference type="GO" id="GO:0008270">
    <property type="term" value="F:zinc ion binding"/>
    <property type="evidence" value="ECO:0007669"/>
    <property type="project" value="InterPro"/>
</dbReference>
<dbReference type="InterPro" id="IPR012337">
    <property type="entry name" value="RNaseH-like_sf"/>
</dbReference>
<feature type="region of interest" description="Disordered" evidence="1">
    <location>
        <begin position="844"/>
        <end position="890"/>
    </location>
</feature>
<dbReference type="PANTHER" id="PTHR42648:SF26">
    <property type="entry name" value="INTEGRASE CATALYTIC DOMAIN-CONTAINING PROTEIN"/>
    <property type="match status" value="1"/>
</dbReference>
<evidence type="ECO:0000313" key="4">
    <source>
        <dbReference type="Proteomes" id="UP000323000"/>
    </source>
</evidence>
<sequence length="890" mass="99173">MVSELTVMATSHASADSSSEATGDLNSGQPPKQKSPTNLNFKLPIKLDRNNYNFWKIQVLAVVRAFNLEDFVLNPNKCPSKYIQSSREGSSEVVQSLNEDYLTWTKTDQLLFCWFFSTLSESVFGQVTHCTTSHDIWKTLGNLFAQQSKARALQLRHEIQNTKKGTLTIGEFILKMKTISESLAAAGQPISEEELISQILGGIGFEYDAVVVTITARQGQISLEEVQFLLMSYESRLAQHNTAMTIDFNQAQAHYSNFRGNNMRGRSRGRGRGHNRGGSRFVCQLCGKTGHVVSSCFKRFDQAFQGVSLQSMQQSQQGGNGNNQFFKGTGQFNNNSSNFQAQAHIGQFNPGPEPSYFVNNTTPAREPSSSKLCTFLVSNLCSKRFCSKSLCTCSKCSCANSVCTCCNAVKTSCIASKSELSDKAAATTVSQLPSLSPHSTFHVNKISHCNAFTSTSHGSVLHTWHSKLGHPSFPIVKQVLRQLCMPCTAPSSLNFCDVCQYGKIHQLSFNPSETRYKAPLEMIFTDVWGPSPQFSSQGFKYYVHFIDAYSRFTWIYPLALKSQVNDMFIHFQKHVELAFDRKIKCVQSDWGGEYRPLKTFLEQLGIAFRHPCPHTHQQNGTAERKHRHIVEMGLTLLAQAKLPLTFWWEAFHTAVYTINRLPTPLLGHMSPFQLLFKKSPDYKFLKVFGCACFPFLRPYNKHKFDFHSSKCLLLGYSDTHKGYKCLHPSGRVYISRNVIFNESDFPYHSLFPTPTSSSVSSQPSLPVSILSTETRSLSNSKPVSCSQSIPINNLANIPAIPFHVNLHISPVQQQFIEPAVTNPPQTQSIHPMQTRLKTVESDVNVTSPPAAPSAAVVGEALPTPPRRLQAANEDWPTDYPPSGPSDGAGH</sequence>
<dbReference type="InterPro" id="IPR039537">
    <property type="entry name" value="Retrotran_Ty1/copia-like"/>
</dbReference>